<dbReference type="InterPro" id="IPR005835">
    <property type="entry name" value="NTP_transferase_dom"/>
</dbReference>
<dbReference type="STRING" id="1605367.AFM12_16100"/>
<dbReference type="Gene3D" id="3.90.550.10">
    <property type="entry name" value="Spore Coat Polysaccharide Biosynthesis Protein SpsA, Chain A"/>
    <property type="match status" value="1"/>
</dbReference>
<sequence>MNKNHYVAIMAGGVGSRFWPVSKSTYPKQFLDILNTGRSFLQATYDRFAKFTPVENIYIVTSEEYVSLVESQLPQLAKGNILGEPERKNTAPCIAYVSHKVHAENPEANMIIAPSDHLIKNEEAFEKNCLQALSYTDQGDSFVTFGIKPSYANTGYGYIETREANGENISKVNRFTEKPDLETAISFVKKNNYFWNSGIFVWKTESIISAFAEHNPSINSLFESIQETYNTDQENTALKEIYCQCESISIDYAILEKANNVFMIEAEFDWSDLGTWNSAWENFTKNEQKNAVSGKETVVLDSHNCIVHSNDKKLVLVGGVDNLIVVNTPEALLICSKDKEQDIKSYINQIKGTVSETYF</sequence>
<gene>
    <name evidence="10" type="ORF">AFM12_16100</name>
</gene>
<dbReference type="GO" id="GO:0009298">
    <property type="term" value="P:GDP-mannose biosynthetic process"/>
    <property type="evidence" value="ECO:0007669"/>
    <property type="project" value="TreeGrafter"/>
</dbReference>
<keyword evidence="5" id="KW-0547">Nucleotide-binding</keyword>
<evidence type="ECO:0000313" key="11">
    <source>
        <dbReference type="Proteomes" id="UP000050454"/>
    </source>
</evidence>
<evidence type="ECO:0000259" key="9">
    <source>
        <dbReference type="Pfam" id="PF22640"/>
    </source>
</evidence>
<dbReference type="SUPFAM" id="SSF159283">
    <property type="entry name" value="Guanosine diphospho-D-mannose pyrophosphorylase/mannose-6-phosphate isomerase linker domain"/>
    <property type="match status" value="1"/>
</dbReference>
<evidence type="ECO:0000256" key="6">
    <source>
        <dbReference type="ARBA" id="ARBA00023134"/>
    </source>
</evidence>
<dbReference type="AlphaFoldDB" id="A0A0P7BQ34"/>
<dbReference type="EC" id="2.7.7.13" evidence="2"/>
<dbReference type="Pfam" id="PF00483">
    <property type="entry name" value="NTP_transferase"/>
    <property type="match status" value="1"/>
</dbReference>
<keyword evidence="11" id="KW-1185">Reference proteome</keyword>
<dbReference type="GO" id="GO:0005525">
    <property type="term" value="F:GTP binding"/>
    <property type="evidence" value="ECO:0007669"/>
    <property type="project" value="UniProtKB-KW"/>
</dbReference>
<comment type="catalytic activity">
    <reaction evidence="7">
        <text>alpha-D-mannose 1-phosphate + GTP + H(+) = GDP-alpha-D-mannose + diphosphate</text>
        <dbReference type="Rhea" id="RHEA:15229"/>
        <dbReference type="ChEBI" id="CHEBI:15378"/>
        <dbReference type="ChEBI" id="CHEBI:33019"/>
        <dbReference type="ChEBI" id="CHEBI:37565"/>
        <dbReference type="ChEBI" id="CHEBI:57527"/>
        <dbReference type="ChEBI" id="CHEBI:58409"/>
        <dbReference type="EC" id="2.7.7.13"/>
    </reaction>
</comment>
<evidence type="ECO:0000256" key="4">
    <source>
        <dbReference type="ARBA" id="ARBA00022695"/>
    </source>
</evidence>
<feature type="domain" description="Nucleotidyl transferase" evidence="8">
    <location>
        <begin position="9"/>
        <end position="287"/>
    </location>
</feature>
<dbReference type="InterPro" id="IPR051161">
    <property type="entry name" value="Mannose-6P_isomerase_type2"/>
</dbReference>
<protein>
    <recommendedName>
        <fullName evidence="2">mannose-1-phosphate guanylyltransferase</fullName>
        <ecNumber evidence="2">2.7.7.13</ecNumber>
    </recommendedName>
</protein>
<evidence type="ECO:0000256" key="7">
    <source>
        <dbReference type="ARBA" id="ARBA00047343"/>
    </source>
</evidence>
<evidence type="ECO:0000256" key="1">
    <source>
        <dbReference type="ARBA" id="ARBA00006115"/>
    </source>
</evidence>
<dbReference type="EMBL" id="LGTQ01000012">
    <property type="protein sequence ID" value="KPM47311.1"/>
    <property type="molecule type" value="Genomic_DNA"/>
</dbReference>
<evidence type="ECO:0000256" key="2">
    <source>
        <dbReference type="ARBA" id="ARBA00012387"/>
    </source>
</evidence>
<comment type="caution">
    <text evidence="10">The sequence shown here is derived from an EMBL/GenBank/DDBJ whole genome shotgun (WGS) entry which is preliminary data.</text>
</comment>
<keyword evidence="4 10" id="KW-0548">Nucleotidyltransferase</keyword>
<evidence type="ECO:0000259" key="8">
    <source>
        <dbReference type="Pfam" id="PF00483"/>
    </source>
</evidence>
<feature type="domain" description="MannoseP isomerase/GMP-like beta-helix" evidence="9">
    <location>
        <begin position="296"/>
        <end position="349"/>
    </location>
</feature>
<dbReference type="RefSeq" id="WP_055150202.1">
    <property type="nucleotide sequence ID" value="NZ_JXSZ01000012.1"/>
</dbReference>
<dbReference type="Proteomes" id="UP000050454">
    <property type="component" value="Unassembled WGS sequence"/>
</dbReference>
<dbReference type="InterPro" id="IPR049577">
    <property type="entry name" value="GMPP_N"/>
</dbReference>
<reference evidence="10 11" key="1">
    <citation type="submission" date="2015-07" db="EMBL/GenBank/DDBJ databases">
        <title>The draft genome sequence of Leadbetterella sp. JN14-9.</title>
        <authorList>
            <person name="Liu Y."/>
            <person name="Du J."/>
            <person name="Shao Z."/>
        </authorList>
    </citation>
    <scope>NUCLEOTIDE SEQUENCE [LARGE SCALE GENOMIC DNA]</scope>
    <source>
        <strain evidence="10 11">JN14-9</strain>
    </source>
</reference>
<evidence type="ECO:0000256" key="5">
    <source>
        <dbReference type="ARBA" id="ARBA00022741"/>
    </source>
</evidence>
<dbReference type="GO" id="GO:0004475">
    <property type="term" value="F:mannose-1-phosphate guanylyltransferase (GTP) activity"/>
    <property type="evidence" value="ECO:0007669"/>
    <property type="project" value="UniProtKB-EC"/>
</dbReference>
<dbReference type="PATRIC" id="fig|1605367.3.peg.649"/>
<keyword evidence="3 10" id="KW-0808">Transferase</keyword>
<dbReference type="FunFam" id="3.90.550.10:FF:000046">
    <property type="entry name" value="Mannose-1-phosphate guanylyltransferase (GDP)"/>
    <property type="match status" value="1"/>
</dbReference>
<dbReference type="PANTHER" id="PTHR46390">
    <property type="entry name" value="MANNOSE-1-PHOSPHATE GUANYLYLTRANSFERASE"/>
    <property type="match status" value="1"/>
</dbReference>
<comment type="similarity">
    <text evidence="1">Belongs to the mannose-6-phosphate isomerase type 2 family.</text>
</comment>
<dbReference type="InterPro" id="IPR054566">
    <property type="entry name" value="ManC/GMP-like_b-helix"/>
</dbReference>
<name>A0A0P7BQ34_9BACT</name>
<dbReference type="InterPro" id="IPR029044">
    <property type="entry name" value="Nucleotide-diphossugar_trans"/>
</dbReference>
<accession>A0A0P7BQ34</accession>
<keyword evidence="6" id="KW-0342">GTP-binding</keyword>
<dbReference type="Pfam" id="PF22640">
    <property type="entry name" value="ManC_GMP_beta-helix"/>
    <property type="match status" value="1"/>
</dbReference>
<dbReference type="SUPFAM" id="SSF53448">
    <property type="entry name" value="Nucleotide-diphospho-sugar transferases"/>
    <property type="match status" value="1"/>
</dbReference>
<dbReference type="OrthoDB" id="9806359at2"/>
<evidence type="ECO:0000256" key="3">
    <source>
        <dbReference type="ARBA" id="ARBA00022679"/>
    </source>
</evidence>
<evidence type="ECO:0000313" key="10">
    <source>
        <dbReference type="EMBL" id="KPM47311.1"/>
    </source>
</evidence>
<organism evidence="10 11">
    <name type="scientific">Jiulongibacter sediminis</name>
    <dbReference type="NCBI Taxonomy" id="1605367"/>
    <lineage>
        <taxon>Bacteria</taxon>
        <taxon>Pseudomonadati</taxon>
        <taxon>Bacteroidota</taxon>
        <taxon>Cytophagia</taxon>
        <taxon>Cytophagales</taxon>
        <taxon>Leadbetterellaceae</taxon>
        <taxon>Jiulongibacter</taxon>
    </lineage>
</organism>
<dbReference type="CDD" id="cd02509">
    <property type="entry name" value="GDP-M1P_Guanylyltransferase"/>
    <property type="match status" value="1"/>
</dbReference>
<proteinExistence type="inferred from homology"/>
<dbReference type="PANTHER" id="PTHR46390:SF1">
    <property type="entry name" value="MANNOSE-1-PHOSPHATE GUANYLYLTRANSFERASE"/>
    <property type="match status" value="1"/>
</dbReference>